<dbReference type="Pfam" id="PF00202">
    <property type="entry name" value="Aminotran_3"/>
    <property type="match status" value="1"/>
</dbReference>
<keyword evidence="6" id="KW-1185">Reference proteome</keyword>
<dbReference type="SUPFAM" id="SSF56112">
    <property type="entry name" value="Protein kinase-like (PK-like)"/>
    <property type="match status" value="1"/>
</dbReference>
<dbReference type="InterPro" id="IPR015421">
    <property type="entry name" value="PyrdxlP-dep_Trfase_major"/>
</dbReference>
<feature type="domain" description="Aminoglycoside phosphotransferase" evidence="4">
    <location>
        <begin position="37"/>
        <end position="273"/>
    </location>
</feature>
<evidence type="ECO:0000313" key="6">
    <source>
        <dbReference type="Proteomes" id="UP000002350"/>
    </source>
</evidence>
<dbReference type="SUPFAM" id="SSF53383">
    <property type="entry name" value="PLP-dependent transferases"/>
    <property type="match status" value="1"/>
</dbReference>
<protein>
    <submittedName>
        <fullName evidence="5">Aminotransferase, class III, putative</fullName>
    </submittedName>
</protein>
<evidence type="ECO:0000256" key="2">
    <source>
        <dbReference type="ARBA" id="ARBA00008954"/>
    </source>
</evidence>
<comment type="similarity">
    <text evidence="2">Belongs to the class-III pyridoxal-phosphate-dependent aminotransferase family.</text>
</comment>
<dbReference type="Gene3D" id="3.40.640.10">
    <property type="entry name" value="Type I PLP-dependent aspartate aminotransferase-like (Major domain)"/>
    <property type="match status" value="1"/>
</dbReference>
<dbReference type="GO" id="GO:0030170">
    <property type="term" value="F:pyridoxal phosphate binding"/>
    <property type="evidence" value="ECO:0007669"/>
    <property type="project" value="InterPro"/>
</dbReference>
<proteinExistence type="inferred from homology"/>
<dbReference type="EMBL" id="AP011177">
    <property type="protein sequence ID" value="BAJ03897.1"/>
    <property type="molecule type" value="Genomic_DNA"/>
</dbReference>
<evidence type="ECO:0000313" key="5">
    <source>
        <dbReference type="EMBL" id="BAJ03897.1"/>
    </source>
</evidence>
<dbReference type="InterPro" id="IPR011009">
    <property type="entry name" value="Kinase-like_dom_sf"/>
</dbReference>
<evidence type="ECO:0000256" key="1">
    <source>
        <dbReference type="ARBA" id="ARBA00001933"/>
    </source>
</evidence>
<dbReference type="Gene3D" id="3.90.1200.10">
    <property type="match status" value="1"/>
</dbReference>
<dbReference type="HOGENOM" id="CLU_010757_1_1_6"/>
<dbReference type="Gene3D" id="3.90.1150.10">
    <property type="entry name" value="Aspartate Aminotransferase, domain 1"/>
    <property type="match status" value="1"/>
</dbReference>
<dbReference type="CDD" id="cd00610">
    <property type="entry name" value="OAT_like"/>
    <property type="match status" value="1"/>
</dbReference>
<comment type="cofactor">
    <cofactor evidence="1">
        <name>pyridoxal 5'-phosphate</name>
        <dbReference type="ChEBI" id="CHEBI:597326"/>
    </cofactor>
</comment>
<dbReference type="PANTHER" id="PTHR45688">
    <property type="match status" value="1"/>
</dbReference>
<sequence>MAMQELKTKVVEYSPSTVKALVEEHFHMTVEVKSLPGYVDLNFLLTDTQGKRFILKIANADESLAELDMQNAVMNYLNGQELAYQLPEVIKNLAGNEITALKDGHGRPRPMRLLSYVPGVFYCDHKALTGHHYSQLGTLLGKLDLSLQGFSHSAASRHFDWDLKHAKSVIESKVGLITDQSQRQQVLKILSGFEQQVIPFMDELPQGVIHNDVNDYNLLLTSASLDAEVIGLIDFGDMVHSHQINELAIACAYAILGSDSPLTIIQAITLAYHQQRPLNGAELWVLLPLIAARLAVSVCNSSEAILTEPDNEYLLVTAEPAWAAIISLLKLDAKSVGFELQRLCLTPNKGAQASCLPVNESGESGADNASSERRRDILSQRAKRLFKTLSVSYEQPLIIERGQGQFLLDENNIAYLDMVNNVCHVGHCHPAVVAAGQAQMAKLNTNTRYLNDNILDYSQTLLDTFPESLSVVMFVNSGSEANELAMRLMRCKTQSDELVVVDGAYHGNTNKAIEISPYKFNGPGGEGAAEHIHIVPVPDPYRGPHKGMSVESGLAYAEPVQQVISKLQREGKQLGGYICESLQGVGGNLIMPSGYLDAVYQAVRAAGGVCIADEVQVGFGRVGTHWWAFETQGVVPDIVTLGKPIGNGHPMAAVVTTKEIAAAFVTGMEYFNTFGGNPVSCAIGKAVLDTIKADNLMLNAQDTGDYMQQCLVKLQQEFDIIGDVRGLGLFIGVELVKDENLTPATQEAQALIEWFKSRNILLSLDGPFSNVLKIKPPMVFNKDNVDYFISQFVLGLSHLNA</sequence>
<dbReference type="PANTHER" id="PTHR45688:SF13">
    <property type="entry name" value="ALANINE--GLYOXYLATE AMINOTRANSFERASE 2-LIKE"/>
    <property type="match status" value="1"/>
</dbReference>
<dbReference type="InterPro" id="IPR015422">
    <property type="entry name" value="PyrdxlP-dep_Trfase_small"/>
</dbReference>
<dbReference type="STRING" id="637905.SVI_3926"/>
<name>D4ZD02_SHEVD</name>
<dbReference type="eggNOG" id="COG0160">
    <property type="taxonomic scope" value="Bacteria"/>
</dbReference>
<evidence type="ECO:0000256" key="3">
    <source>
        <dbReference type="ARBA" id="ARBA00022898"/>
    </source>
</evidence>
<dbReference type="InterPro" id="IPR002575">
    <property type="entry name" value="Aminoglycoside_PTrfase"/>
</dbReference>
<keyword evidence="5" id="KW-0032">Aminotransferase</keyword>
<dbReference type="Gene3D" id="3.30.200.20">
    <property type="entry name" value="Phosphorylase Kinase, domain 1"/>
    <property type="match status" value="1"/>
</dbReference>
<accession>D4ZD02</accession>
<reference evidence="6" key="1">
    <citation type="journal article" date="2010" name="Mol. Biosyst.">
        <title>Complete genome sequence and comparative analysis of Shewanella violacea, a psychrophilic and piezophilic bacterium from deep sea floor sediments.</title>
        <authorList>
            <person name="Aono E."/>
            <person name="Baba T."/>
            <person name="Ara T."/>
            <person name="Nishi T."/>
            <person name="Nakamichi T."/>
            <person name="Inamoto E."/>
            <person name="Toyonaga H."/>
            <person name="Hasegawa M."/>
            <person name="Takai Y."/>
            <person name="Okumura Y."/>
            <person name="Baba M."/>
            <person name="Tomita M."/>
            <person name="Kato C."/>
            <person name="Oshima T."/>
            <person name="Nakasone K."/>
            <person name="Mori H."/>
        </authorList>
    </citation>
    <scope>NUCLEOTIDE SEQUENCE [LARGE SCALE GENOMIC DNA]</scope>
    <source>
        <strain evidence="6">JCM 10179 / CIP 106290 / LMG 19151 / DSS12</strain>
    </source>
</reference>
<dbReference type="eggNOG" id="COG2334">
    <property type="taxonomic scope" value="Bacteria"/>
</dbReference>
<evidence type="ECO:0000259" key="4">
    <source>
        <dbReference type="Pfam" id="PF01636"/>
    </source>
</evidence>
<organism evidence="5 6">
    <name type="scientific">Shewanella violacea (strain JCM 10179 / CIP 106290 / LMG 19151 / DSS12)</name>
    <dbReference type="NCBI Taxonomy" id="637905"/>
    <lineage>
        <taxon>Bacteria</taxon>
        <taxon>Pseudomonadati</taxon>
        <taxon>Pseudomonadota</taxon>
        <taxon>Gammaproteobacteria</taxon>
        <taxon>Alteromonadales</taxon>
        <taxon>Shewanellaceae</taxon>
        <taxon>Shewanella</taxon>
    </lineage>
</organism>
<gene>
    <name evidence="5" type="ordered locus">SVI_3926</name>
</gene>
<dbReference type="PROSITE" id="PS00600">
    <property type="entry name" value="AA_TRANSFER_CLASS_3"/>
    <property type="match status" value="1"/>
</dbReference>
<dbReference type="InterPro" id="IPR015424">
    <property type="entry name" value="PyrdxlP-dep_Trfase"/>
</dbReference>
<dbReference type="Pfam" id="PF01636">
    <property type="entry name" value="APH"/>
    <property type="match status" value="1"/>
</dbReference>
<dbReference type="InterPro" id="IPR049704">
    <property type="entry name" value="Aminotrans_3_PPA_site"/>
</dbReference>
<keyword evidence="3" id="KW-0663">Pyridoxal phosphate</keyword>
<dbReference type="Proteomes" id="UP000002350">
    <property type="component" value="Chromosome"/>
</dbReference>
<dbReference type="GO" id="GO:0008483">
    <property type="term" value="F:transaminase activity"/>
    <property type="evidence" value="ECO:0007669"/>
    <property type="project" value="UniProtKB-KW"/>
</dbReference>
<dbReference type="InterPro" id="IPR005814">
    <property type="entry name" value="Aminotrans_3"/>
</dbReference>
<dbReference type="KEGG" id="svo:SVI_3926"/>
<keyword evidence="5" id="KW-0808">Transferase</keyword>
<dbReference type="AlphaFoldDB" id="D4ZD02"/>